<evidence type="ECO:0000313" key="6">
    <source>
        <dbReference type="EMBL" id="MBJ7639701.1"/>
    </source>
</evidence>
<dbReference type="FunFam" id="3.40.50.300:FF:000216">
    <property type="entry name" value="Type VII secretion ATPase EccA"/>
    <property type="match status" value="1"/>
</dbReference>
<dbReference type="Proteomes" id="UP000728106">
    <property type="component" value="Unassembled WGS sequence"/>
</dbReference>
<dbReference type="RefSeq" id="WP_003609230.1">
    <property type="nucleotide sequence ID" value="NZ_ALXH01000101.1"/>
</dbReference>
<accession>A0A4Z0RNT3</accession>
<evidence type="ECO:0000313" key="5">
    <source>
        <dbReference type="EMBL" id="MBJ7633287.1"/>
    </source>
</evidence>
<keyword evidence="3" id="KW-0067">ATP-binding</keyword>
<dbReference type="Proteomes" id="UP000808038">
    <property type="component" value="Unassembled WGS sequence"/>
</dbReference>
<evidence type="ECO:0000256" key="2">
    <source>
        <dbReference type="ARBA" id="ARBA00022741"/>
    </source>
</evidence>
<reference evidence="6" key="1">
    <citation type="submission" date="2020-02" db="EMBL/GenBank/DDBJ databases">
        <authorList>
            <person name="Fontana A."/>
            <person name="Patrone V."/>
            <person name="Morelli L."/>
        </authorList>
    </citation>
    <scope>NUCLEOTIDE SEQUENCE</scope>
    <source>
        <strain evidence="5">CCUG 30943</strain>
        <strain evidence="6">CCUG 43002</strain>
    </source>
</reference>
<dbReference type="InterPro" id="IPR027417">
    <property type="entry name" value="P-loop_NTPase"/>
</dbReference>
<sequence length="367" mass="41867">MTSRWETTLKNELDWWQKKYSIPEFGTLYERVISNDERAPLEIISTMNKINEVSEQRKQQLLITLYSYIGFTAVEREYVSLKEASQTVPLNELLNQLNGLVGLQDVKAQINRLIAFQKVQQMRQANGLATDNGTKHMAFLGNPGTAKTTVARIVGRMYKSLGLLSKGHFIEASRTDLIAEYQGQTATKVRKLIERAKGGVLFIDEAYSLTENTSSDSYGRESLTELTKALEDYRDDLVVIVAGYPDLMKDFFRSNPGLKSRFNTFITFPNYTVDELLQIFQLQLDNNDYKVDDGTLSYLKEEISKQLTKDSEKTFANGRYIRNVFESGVLAQSQRLFESVDEASVNDLMTLTTDDIREAVKKQFEIV</sequence>
<dbReference type="InterPro" id="IPR000641">
    <property type="entry name" value="CbxX/CfxQ"/>
</dbReference>
<name>A0A4Z0RNT3_WEICO</name>
<dbReference type="SMART" id="SM00382">
    <property type="entry name" value="AAA"/>
    <property type="match status" value="1"/>
</dbReference>
<dbReference type="Gene3D" id="3.40.50.300">
    <property type="entry name" value="P-loop containing nucleotide triphosphate hydrolases"/>
    <property type="match status" value="1"/>
</dbReference>
<dbReference type="GO" id="GO:0016887">
    <property type="term" value="F:ATP hydrolysis activity"/>
    <property type="evidence" value="ECO:0007669"/>
    <property type="project" value="InterPro"/>
</dbReference>
<dbReference type="InterPro" id="IPR003593">
    <property type="entry name" value="AAA+_ATPase"/>
</dbReference>
<comment type="caution">
    <text evidence="6">The sequence shown here is derived from an EMBL/GenBank/DDBJ whole genome shotgun (WGS) entry which is preliminary data.</text>
</comment>
<keyword evidence="7" id="KW-1185">Reference proteome</keyword>
<dbReference type="PRINTS" id="PR00819">
    <property type="entry name" value="CBXCFQXSUPER"/>
</dbReference>
<feature type="domain" description="AAA+ ATPase" evidence="4">
    <location>
        <begin position="133"/>
        <end position="270"/>
    </location>
</feature>
<dbReference type="InterPro" id="IPR003959">
    <property type="entry name" value="ATPase_AAA_core"/>
</dbReference>
<dbReference type="Pfam" id="PF00004">
    <property type="entry name" value="AAA"/>
    <property type="match status" value="1"/>
</dbReference>
<gene>
    <name evidence="6" type="ORF">HAU20_09980</name>
    <name evidence="5" type="ORF">HAU43_09365</name>
</gene>
<dbReference type="EMBL" id="JAAOCX010000014">
    <property type="protein sequence ID" value="MBJ7633287.1"/>
    <property type="molecule type" value="Genomic_DNA"/>
</dbReference>
<reference evidence="6 7" key="2">
    <citation type="journal article" date="2021" name="Int. J. Food Microbiol.">
        <title>Safety demonstration of a microbial species for use in the food chain: Weissella confusa.</title>
        <authorList>
            <person name="Bourdichon F."/>
            <person name="Patrone V."/>
            <person name="Fontana A."/>
            <person name="Milani G."/>
            <person name="Morelli L."/>
        </authorList>
    </citation>
    <scope>NUCLEOTIDE SEQUENCE [LARGE SCALE GENOMIC DNA]</scope>
    <source>
        <strain evidence="5">CCUG 30943</strain>
        <strain evidence="6 7">CCUG 43002</strain>
    </source>
</reference>
<evidence type="ECO:0000256" key="3">
    <source>
        <dbReference type="ARBA" id="ARBA00022840"/>
    </source>
</evidence>
<evidence type="ECO:0000256" key="1">
    <source>
        <dbReference type="ARBA" id="ARBA00010378"/>
    </source>
</evidence>
<dbReference type="Pfam" id="PF17866">
    <property type="entry name" value="AAA_lid_6"/>
    <property type="match status" value="1"/>
</dbReference>
<dbReference type="EMBL" id="JAAOCP010000014">
    <property type="protein sequence ID" value="MBJ7639701.1"/>
    <property type="molecule type" value="Genomic_DNA"/>
</dbReference>
<proteinExistence type="inferred from homology"/>
<dbReference type="PANTHER" id="PTHR43392">
    <property type="entry name" value="AAA-TYPE ATPASE FAMILY PROTEIN / ANKYRIN REPEAT FAMILY PROTEIN"/>
    <property type="match status" value="1"/>
</dbReference>
<dbReference type="PANTHER" id="PTHR43392:SF2">
    <property type="entry name" value="AAA-TYPE ATPASE FAMILY PROTEIN _ ANKYRIN REPEAT FAMILY PROTEIN"/>
    <property type="match status" value="1"/>
</dbReference>
<evidence type="ECO:0000313" key="7">
    <source>
        <dbReference type="Proteomes" id="UP000728106"/>
    </source>
</evidence>
<dbReference type="Gene3D" id="1.10.8.60">
    <property type="match status" value="1"/>
</dbReference>
<dbReference type="SUPFAM" id="SSF52540">
    <property type="entry name" value="P-loop containing nucleoside triphosphate hydrolases"/>
    <property type="match status" value="1"/>
</dbReference>
<organism evidence="6 7">
    <name type="scientific">Weissella confusa</name>
    <name type="common">Lactobacillus confusus</name>
    <dbReference type="NCBI Taxonomy" id="1583"/>
    <lineage>
        <taxon>Bacteria</taxon>
        <taxon>Bacillati</taxon>
        <taxon>Bacillota</taxon>
        <taxon>Bacilli</taxon>
        <taxon>Lactobacillales</taxon>
        <taxon>Lactobacillaceae</taxon>
        <taxon>Weissella</taxon>
    </lineage>
</organism>
<dbReference type="GeneID" id="57978291"/>
<protein>
    <submittedName>
        <fullName evidence="6">AAA family ATPase</fullName>
    </submittedName>
</protein>
<dbReference type="InterPro" id="IPR041627">
    <property type="entry name" value="AAA_lid_6"/>
</dbReference>
<dbReference type="InterPro" id="IPR050773">
    <property type="entry name" value="CbxX/CfxQ_RuBisCO_ESX"/>
</dbReference>
<dbReference type="AlphaFoldDB" id="A0A4Z0RNT3"/>
<dbReference type="GO" id="GO:0005524">
    <property type="term" value="F:ATP binding"/>
    <property type="evidence" value="ECO:0007669"/>
    <property type="project" value="UniProtKB-KW"/>
</dbReference>
<evidence type="ECO:0000259" key="4">
    <source>
        <dbReference type="SMART" id="SM00382"/>
    </source>
</evidence>
<keyword evidence="2" id="KW-0547">Nucleotide-binding</keyword>
<comment type="similarity">
    <text evidence="1">Belongs to the CbxX/CfxQ family.</text>
</comment>